<evidence type="ECO:0000256" key="6">
    <source>
        <dbReference type="ARBA" id="ARBA00023136"/>
    </source>
</evidence>
<comment type="subcellular location">
    <subcellularLocation>
        <location evidence="1 7">Cell membrane</location>
        <topology evidence="1 7">Multi-pass membrane protein</topology>
    </subcellularLocation>
</comment>
<dbReference type="InterPro" id="IPR035906">
    <property type="entry name" value="MetI-like_sf"/>
</dbReference>
<evidence type="ECO:0000313" key="10">
    <source>
        <dbReference type="Proteomes" id="UP000647491"/>
    </source>
</evidence>
<evidence type="ECO:0000256" key="1">
    <source>
        <dbReference type="ARBA" id="ARBA00004651"/>
    </source>
</evidence>
<evidence type="ECO:0000256" key="3">
    <source>
        <dbReference type="ARBA" id="ARBA00022475"/>
    </source>
</evidence>
<evidence type="ECO:0000259" key="8">
    <source>
        <dbReference type="PROSITE" id="PS50928"/>
    </source>
</evidence>
<keyword evidence="3" id="KW-1003">Cell membrane</keyword>
<reference evidence="9 10" key="1">
    <citation type="submission" date="2020-08" db="EMBL/GenBank/DDBJ databases">
        <title>Genome public.</title>
        <authorList>
            <person name="Liu C."/>
            <person name="Sun Q."/>
        </authorList>
    </citation>
    <scope>NUCLEOTIDE SEQUENCE [LARGE SCALE GENOMIC DNA]</scope>
    <source>
        <strain evidence="9 10">BX10</strain>
    </source>
</reference>
<comment type="similarity">
    <text evidence="7">Belongs to the binding-protein-dependent transport system permease family.</text>
</comment>
<feature type="transmembrane region" description="Helical" evidence="7">
    <location>
        <begin position="169"/>
        <end position="188"/>
    </location>
</feature>
<feature type="transmembrane region" description="Helical" evidence="7">
    <location>
        <begin position="227"/>
        <end position="253"/>
    </location>
</feature>
<evidence type="ECO:0000256" key="7">
    <source>
        <dbReference type="RuleBase" id="RU363032"/>
    </source>
</evidence>
<evidence type="ECO:0000256" key="2">
    <source>
        <dbReference type="ARBA" id="ARBA00022448"/>
    </source>
</evidence>
<dbReference type="InterPro" id="IPR000515">
    <property type="entry name" value="MetI-like"/>
</dbReference>
<dbReference type="PANTHER" id="PTHR43163:SF6">
    <property type="entry name" value="DIPEPTIDE TRANSPORT SYSTEM PERMEASE PROTEIN DPPB-RELATED"/>
    <property type="match status" value="1"/>
</dbReference>
<sequence>MHRYIIKRLLLMIPVIIGVSFLVFFIMDLAPGDAVDILAPEGATAEDLEAIRHDLGLDQPVIVRYVKYMGGMLHGDMGVSYVSKTDVFDTYMEKLPATIKLSFASILVSILLSVPLGIYSATRQGTVQDNISMIVAMIGLSMPNFWLGLLLIIVFSLNLGWFPSGGDQTLSSIVLPAITIGTGLMATLTRTTRSSMLDVLKQEYLRTARAKGIPEKIVITSHALRNALIPIITIIGTQLAGVLGGSVLTETVFAWPGVGRLIVDSLNMRDTPLVTGSIIMTTILLSIILLLVDLLYAVVDPRIKAQYVAKRGKKKHG</sequence>
<evidence type="ECO:0000256" key="5">
    <source>
        <dbReference type="ARBA" id="ARBA00022989"/>
    </source>
</evidence>
<accession>A0ABR7NNN2</accession>
<feature type="transmembrane region" description="Helical" evidence="7">
    <location>
        <begin position="9"/>
        <end position="27"/>
    </location>
</feature>
<evidence type="ECO:0000313" key="9">
    <source>
        <dbReference type="EMBL" id="MBC8597683.1"/>
    </source>
</evidence>
<dbReference type="InterPro" id="IPR045621">
    <property type="entry name" value="BPD_transp_1_N"/>
</dbReference>
<name>A0ABR7NNN2_9FIRM</name>
<feature type="transmembrane region" description="Helical" evidence="7">
    <location>
        <begin position="273"/>
        <end position="299"/>
    </location>
</feature>
<keyword evidence="5 7" id="KW-1133">Transmembrane helix</keyword>
<keyword evidence="10" id="KW-1185">Reference proteome</keyword>
<dbReference type="Gene3D" id="1.10.3720.10">
    <property type="entry name" value="MetI-like"/>
    <property type="match status" value="1"/>
</dbReference>
<comment type="caution">
    <text evidence="9">The sequence shown here is derived from an EMBL/GenBank/DDBJ whole genome shotgun (WGS) entry which is preliminary data.</text>
</comment>
<keyword evidence="4 7" id="KW-0812">Transmembrane</keyword>
<feature type="domain" description="ABC transmembrane type-1" evidence="8">
    <location>
        <begin position="95"/>
        <end position="296"/>
    </location>
</feature>
<dbReference type="Proteomes" id="UP000647491">
    <property type="component" value="Unassembled WGS sequence"/>
</dbReference>
<feature type="transmembrane region" description="Helical" evidence="7">
    <location>
        <begin position="101"/>
        <end position="121"/>
    </location>
</feature>
<dbReference type="CDD" id="cd06261">
    <property type="entry name" value="TM_PBP2"/>
    <property type="match status" value="1"/>
</dbReference>
<dbReference type="Pfam" id="PF00528">
    <property type="entry name" value="BPD_transp_1"/>
    <property type="match status" value="1"/>
</dbReference>
<feature type="transmembrane region" description="Helical" evidence="7">
    <location>
        <begin position="133"/>
        <end position="157"/>
    </location>
</feature>
<dbReference type="Pfam" id="PF19300">
    <property type="entry name" value="BPD_transp_1_N"/>
    <property type="match status" value="1"/>
</dbReference>
<dbReference type="PROSITE" id="PS50928">
    <property type="entry name" value="ABC_TM1"/>
    <property type="match status" value="1"/>
</dbReference>
<dbReference type="PANTHER" id="PTHR43163">
    <property type="entry name" value="DIPEPTIDE TRANSPORT SYSTEM PERMEASE PROTEIN DPPB-RELATED"/>
    <property type="match status" value="1"/>
</dbReference>
<proteinExistence type="inferred from homology"/>
<keyword evidence="2 7" id="KW-0813">Transport</keyword>
<protein>
    <submittedName>
        <fullName evidence="9">ABC transporter permease</fullName>
    </submittedName>
</protein>
<dbReference type="EMBL" id="JACRTJ010000001">
    <property type="protein sequence ID" value="MBC8597683.1"/>
    <property type="molecule type" value="Genomic_DNA"/>
</dbReference>
<organism evidence="9 10">
    <name type="scientific">Enterocloster hominis</name>
    <name type="common">ex Liu et al. 2021</name>
    <dbReference type="NCBI Taxonomy" id="2763663"/>
    <lineage>
        <taxon>Bacteria</taxon>
        <taxon>Bacillati</taxon>
        <taxon>Bacillota</taxon>
        <taxon>Clostridia</taxon>
        <taxon>Lachnospirales</taxon>
        <taxon>Lachnospiraceae</taxon>
        <taxon>Enterocloster</taxon>
    </lineage>
</organism>
<evidence type="ECO:0000256" key="4">
    <source>
        <dbReference type="ARBA" id="ARBA00022692"/>
    </source>
</evidence>
<keyword evidence="6 7" id="KW-0472">Membrane</keyword>
<dbReference type="RefSeq" id="WP_022272305.1">
    <property type="nucleotide sequence ID" value="NZ_JACRTJ010000001.1"/>
</dbReference>
<dbReference type="SUPFAM" id="SSF161098">
    <property type="entry name" value="MetI-like"/>
    <property type="match status" value="1"/>
</dbReference>
<gene>
    <name evidence="9" type="ORF">H8708_00275</name>
</gene>